<comment type="caution">
    <text evidence="1">The sequence shown here is derived from an EMBL/GenBank/DDBJ whole genome shotgun (WGS) entry which is preliminary data.</text>
</comment>
<dbReference type="OMA" id="RLTWAYL"/>
<dbReference type="EMBL" id="AQGS01000484">
    <property type="protein sequence ID" value="EPS39203.1"/>
    <property type="molecule type" value="Genomic_DNA"/>
</dbReference>
<evidence type="ECO:0000313" key="2">
    <source>
        <dbReference type="Proteomes" id="UP000015100"/>
    </source>
</evidence>
<accession>S8BIR0</accession>
<sequence length="323" mass="34530">MVHTGYHANIGAAAKLPINRSQPIMGFCPVVLPVPDRPVNLEIRVTVPATGDALPIILLSHGQGRSNYLSSLEGYAPLAEFYAAHGFAVLQPTHLRSGFLQIPGPPGNEMWWKGGADDMVSILDNLDTIESTVPGLKGRLDHSKVSVIGHSAGTFTVGSLLGFSNTDPRDGSVYYQPDKRVKAGVYLAGLGSGGSSMSENGKKMVPFYGGEFSKMEGPALVVYGDDDASPHLSSRGPDWHADPYTQAPGSKDLLTLKGAKHGLGGISGWDAGETMDESPELLGIVQRMTWAYLKSQLYEGDKSWEEACEAFARLDKGTVESKK</sequence>
<protein>
    <recommendedName>
        <fullName evidence="3">1-alkyl-2-acetylglycerophosphocholine esterase</fullName>
    </recommendedName>
</protein>
<evidence type="ECO:0000313" key="1">
    <source>
        <dbReference type="EMBL" id="EPS39203.1"/>
    </source>
</evidence>
<gene>
    <name evidence="1" type="ORF">H072_6988</name>
</gene>
<evidence type="ECO:0008006" key="3">
    <source>
        <dbReference type="Google" id="ProtNLM"/>
    </source>
</evidence>
<reference evidence="2" key="2">
    <citation type="submission" date="2013-04" db="EMBL/GenBank/DDBJ databases">
        <title>Genomic mechanisms accounting for the adaptation to parasitism in nematode-trapping fungi.</title>
        <authorList>
            <person name="Ahren D.G."/>
        </authorList>
    </citation>
    <scope>NUCLEOTIDE SEQUENCE [LARGE SCALE GENOMIC DNA]</scope>
    <source>
        <strain evidence="2">CBS 200.50</strain>
    </source>
</reference>
<dbReference type="Gene3D" id="3.40.50.1820">
    <property type="entry name" value="alpha/beta hydrolase"/>
    <property type="match status" value="1"/>
</dbReference>
<dbReference type="STRING" id="1284197.S8BIR0"/>
<dbReference type="Proteomes" id="UP000015100">
    <property type="component" value="Unassembled WGS sequence"/>
</dbReference>
<dbReference type="AlphaFoldDB" id="S8BIR0"/>
<organism evidence="1 2">
    <name type="scientific">Dactylellina haptotyla (strain CBS 200.50)</name>
    <name type="common">Nematode-trapping fungus</name>
    <name type="synonym">Monacrosporium haptotylum</name>
    <dbReference type="NCBI Taxonomy" id="1284197"/>
    <lineage>
        <taxon>Eukaryota</taxon>
        <taxon>Fungi</taxon>
        <taxon>Dikarya</taxon>
        <taxon>Ascomycota</taxon>
        <taxon>Pezizomycotina</taxon>
        <taxon>Orbiliomycetes</taxon>
        <taxon>Orbiliales</taxon>
        <taxon>Orbiliaceae</taxon>
        <taxon>Dactylellina</taxon>
    </lineage>
</organism>
<dbReference type="eggNOG" id="ENOG502RUB3">
    <property type="taxonomic scope" value="Eukaryota"/>
</dbReference>
<dbReference type="InterPro" id="IPR029058">
    <property type="entry name" value="AB_hydrolase_fold"/>
</dbReference>
<dbReference type="SUPFAM" id="SSF53474">
    <property type="entry name" value="alpha/beta-Hydrolases"/>
    <property type="match status" value="1"/>
</dbReference>
<dbReference type="OrthoDB" id="2363873at2759"/>
<dbReference type="HOGENOM" id="CLU_066851_1_0_1"/>
<keyword evidence="2" id="KW-1185">Reference proteome</keyword>
<name>S8BIR0_DACHA</name>
<reference evidence="1 2" key="1">
    <citation type="journal article" date="2013" name="PLoS Genet.">
        <title>Genomic mechanisms accounting for the adaptation to parasitism in nematode-trapping fungi.</title>
        <authorList>
            <person name="Meerupati T."/>
            <person name="Andersson K.M."/>
            <person name="Friman E."/>
            <person name="Kumar D."/>
            <person name="Tunlid A."/>
            <person name="Ahren D."/>
        </authorList>
    </citation>
    <scope>NUCLEOTIDE SEQUENCE [LARGE SCALE GENOMIC DNA]</scope>
    <source>
        <strain evidence="1 2">CBS 200.50</strain>
    </source>
</reference>
<proteinExistence type="predicted"/>